<sequence length="649" mass="71879">MRHGEECNITDCVAYSYRTVEHLLGRIQDLERRLAAVSSTSASEAVNRTDRSTSVAQSQDKALSKEAEEIGILAIGGPSPYSEGAYVGSASGSTFARIFFKQLSLTSDQFNGASLGRDAPNLSRDLTSRQASLPSQSIAKHLLTQYIARVHVWWPFLAVPFLRNVFNQIYQDPQQSSDYEKFLVFAVLALASREAAAGGVRTMDLNSPSSYYQTCLNFFSGFRERASARKLPSIHATLLLGLWLLDAPNGLAELWHLSRHAMSSAIEAGLHRHNTDWGLGDDEMEIRNRTWWSVYNLERQVATMTGRVLSIRDHAIETPLPMLRKSLDSIAGDDSATIGRSEHESQIIEPFRRMIELRKLSGRILESVYVRRNEGRGNHRDVQTDSRLNDSVNTSLQQICAQADAIALELSAWDERLSSSFLSPLSPMTELRIESCLLQLLLYRPSPVFMIPSSNMTTACGRAARTAIAEWNALQRQRERDGTGGAVCRSVRQLHGVLTAGLAALYCDWRTARLSTDPTRLLSGHLWLESDTRTCLDLIERGIVYVGEASFGRYRDMFRAARLRVYLNAPSSARHNPSSAGLSGMELETGAPGIDDGLPLLGGEIDSYINQVSDLFDGGTFELDEALNDWYATLMQGTWTPVGAEDAGC</sequence>
<dbReference type="HOGENOM" id="CLU_013897_0_0_1"/>
<dbReference type="STRING" id="1229662.W3XQJ0"/>
<dbReference type="GO" id="GO:0045944">
    <property type="term" value="P:positive regulation of transcription by RNA polymerase II"/>
    <property type="evidence" value="ECO:0007669"/>
    <property type="project" value="TreeGrafter"/>
</dbReference>
<name>W3XQJ0_PESFW</name>
<evidence type="ECO:0000256" key="3">
    <source>
        <dbReference type="ARBA" id="ARBA00022833"/>
    </source>
</evidence>
<comment type="subcellular location">
    <subcellularLocation>
        <location evidence="1">Nucleus</location>
    </subcellularLocation>
</comment>
<dbReference type="KEGG" id="pfy:PFICI_01610"/>
<dbReference type="RefSeq" id="XP_007828382.1">
    <property type="nucleotide sequence ID" value="XM_007830191.1"/>
</dbReference>
<dbReference type="AlphaFoldDB" id="W3XQJ0"/>
<keyword evidence="5" id="KW-0238">DNA-binding</keyword>
<keyword evidence="2" id="KW-0479">Metal-binding</keyword>
<evidence type="ECO:0000313" key="9">
    <source>
        <dbReference type="EMBL" id="ETS87782.1"/>
    </source>
</evidence>
<evidence type="ECO:0000256" key="7">
    <source>
        <dbReference type="ARBA" id="ARBA00023242"/>
    </source>
</evidence>
<dbReference type="InterPro" id="IPR052202">
    <property type="entry name" value="Yeast_MetPath_Reg"/>
</dbReference>
<evidence type="ECO:0000256" key="4">
    <source>
        <dbReference type="ARBA" id="ARBA00023015"/>
    </source>
</evidence>
<keyword evidence="4" id="KW-0805">Transcription regulation</keyword>
<dbReference type="CDD" id="cd12148">
    <property type="entry name" value="fungal_TF_MHR"/>
    <property type="match status" value="1"/>
</dbReference>
<dbReference type="GO" id="GO:0000981">
    <property type="term" value="F:DNA-binding transcription factor activity, RNA polymerase II-specific"/>
    <property type="evidence" value="ECO:0007669"/>
    <property type="project" value="TreeGrafter"/>
</dbReference>
<dbReference type="OMA" id="SRYIMSA"/>
<protein>
    <recommendedName>
        <fullName evidence="8">Xylanolytic transcriptional activator regulatory domain-containing protein</fullName>
    </recommendedName>
</protein>
<dbReference type="GO" id="GO:0006351">
    <property type="term" value="P:DNA-templated transcription"/>
    <property type="evidence" value="ECO:0007669"/>
    <property type="project" value="InterPro"/>
</dbReference>
<evidence type="ECO:0000256" key="1">
    <source>
        <dbReference type="ARBA" id="ARBA00004123"/>
    </source>
</evidence>
<keyword evidence="10" id="KW-1185">Reference proteome</keyword>
<evidence type="ECO:0000256" key="6">
    <source>
        <dbReference type="ARBA" id="ARBA00023163"/>
    </source>
</evidence>
<reference evidence="10" key="1">
    <citation type="journal article" date="2015" name="BMC Genomics">
        <title>Genomic and transcriptomic analysis of the endophytic fungus Pestalotiopsis fici reveals its lifestyle and high potential for synthesis of natural products.</title>
        <authorList>
            <person name="Wang X."/>
            <person name="Zhang X."/>
            <person name="Liu L."/>
            <person name="Xiang M."/>
            <person name="Wang W."/>
            <person name="Sun X."/>
            <person name="Che Y."/>
            <person name="Guo L."/>
            <person name="Liu G."/>
            <person name="Guo L."/>
            <person name="Wang C."/>
            <person name="Yin W.B."/>
            <person name="Stadler M."/>
            <person name="Zhang X."/>
            <person name="Liu X."/>
        </authorList>
    </citation>
    <scope>NUCLEOTIDE SEQUENCE [LARGE SCALE GENOMIC DNA]</scope>
    <source>
        <strain evidence="10">W106-1 / CGMCC3.15140</strain>
    </source>
</reference>
<proteinExistence type="predicted"/>
<dbReference type="GeneID" id="19266623"/>
<accession>W3XQJ0</accession>
<evidence type="ECO:0000259" key="8">
    <source>
        <dbReference type="SMART" id="SM00906"/>
    </source>
</evidence>
<keyword evidence="6" id="KW-0804">Transcription</keyword>
<evidence type="ECO:0000256" key="5">
    <source>
        <dbReference type="ARBA" id="ARBA00023125"/>
    </source>
</evidence>
<dbReference type="PANTHER" id="PTHR47782:SF12">
    <property type="entry name" value="ZN(II)2CYS6 TRANSCRIPTION FACTOR (EUROFUNG)"/>
    <property type="match status" value="1"/>
</dbReference>
<dbReference type="GO" id="GO:0043565">
    <property type="term" value="F:sequence-specific DNA binding"/>
    <property type="evidence" value="ECO:0007669"/>
    <property type="project" value="TreeGrafter"/>
</dbReference>
<dbReference type="Pfam" id="PF04082">
    <property type="entry name" value="Fungal_trans"/>
    <property type="match status" value="1"/>
</dbReference>
<gene>
    <name evidence="9" type="ORF">PFICI_01610</name>
</gene>
<evidence type="ECO:0000313" key="10">
    <source>
        <dbReference type="Proteomes" id="UP000030651"/>
    </source>
</evidence>
<dbReference type="OrthoDB" id="25921at2759"/>
<dbReference type="SMART" id="SM00906">
    <property type="entry name" value="Fungal_trans"/>
    <property type="match status" value="1"/>
</dbReference>
<dbReference type="EMBL" id="KI912109">
    <property type="protein sequence ID" value="ETS87782.1"/>
    <property type="molecule type" value="Genomic_DNA"/>
</dbReference>
<dbReference type="InParanoid" id="W3XQJ0"/>
<organism evidence="9 10">
    <name type="scientific">Pestalotiopsis fici (strain W106-1 / CGMCC3.15140)</name>
    <dbReference type="NCBI Taxonomy" id="1229662"/>
    <lineage>
        <taxon>Eukaryota</taxon>
        <taxon>Fungi</taxon>
        <taxon>Dikarya</taxon>
        <taxon>Ascomycota</taxon>
        <taxon>Pezizomycotina</taxon>
        <taxon>Sordariomycetes</taxon>
        <taxon>Xylariomycetidae</taxon>
        <taxon>Amphisphaeriales</taxon>
        <taxon>Sporocadaceae</taxon>
        <taxon>Pestalotiopsis</taxon>
    </lineage>
</organism>
<dbReference type="Proteomes" id="UP000030651">
    <property type="component" value="Unassembled WGS sequence"/>
</dbReference>
<evidence type="ECO:0000256" key="2">
    <source>
        <dbReference type="ARBA" id="ARBA00022723"/>
    </source>
</evidence>
<keyword evidence="3" id="KW-0862">Zinc</keyword>
<dbReference type="GO" id="GO:0008270">
    <property type="term" value="F:zinc ion binding"/>
    <property type="evidence" value="ECO:0007669"/>
    <property type="project" value="InterPro"/>
</dbReference>
<keyword evidence="7" id="KW-0539">Nucleus</keyword>
<dbReference type="InterPro" id="IPR007219">
    <property type="entry name" value="XnlR_reg_dom"/>
</dbReference>
<dbReference type="PANTHER" id="PTHR47782">
    <property type="entry name" value="ZN(II)2CYS6 TRANSCRIPTION FACTOR (EUROFUNG)-RELATED"/>
    <property type="match status" value="1"/>
</dbReference>
<feature type="domain" description="Xylanolytic transcriptional activator regulatory" evidence="8">
    <location>
        <begin position="254"/>
        <end position="327"/>
    </location>
</feature>
<dbReference type="eggNOG" id="ENOG502S5J3">
    <property type="taxonomic scope" value="Eukaryota"/>
</dbReference>
<dbReference type="GO" id="GO:0005634">
    <property type="term" value="C:nucleus"/>
    <property type="evidence" value="ECO:0007669"/>
    <property type="project" value="UniProtKB-SubCell"/>
</dbReference>